<evidence type="ECO:0000313" key="4">
    <source>
        <dbReference type="Proteomes" id="UP001150538"/>
    </source>
</evidence>
<dbReference type="InterPro" id="IPR044626">
    <property type="entry name" value="AOR-like"/>
</dbReference>
<name>A0A9W8A4R6_9FUNG</name>
<accession>A0A9W8A4R6</accession>
<dbReference type="InterPro" id="IPR036291">
    <property type="entry name" value="NAD(P)-bd_dom_sf"/>
</dbReference>
<dbReference type="CDD" id="cd05289">
    <property type="entry name" value="MDR_like_2"/>
    <property type="match status" value="1"/>
</dbReference>
<dbReference type="SUPFAM" id="SSF50129">
    <property type="entry name" value="GroES-like"/>
    <property type="match status" value="1"/>
</dbReference>
<dbReference type="SMART" id="SM00829">
    <property type="entry name" value="PKS_ER"/>
    <property type="match status" value="1"/>
</dbReference>
<dbReference type="AlphaFoldDB" id="A0A9W8A4R6"/>
<proteinExistence type="predicted"/>
<feature type="domain" description="Enoyl reductase (ER)" evidence="2">
    <location>
        <begin position="16"/>
        <end position="324"/>
    </location>
</feature>
<comment type="caution">
    <text evidence="3">The sequence shown here is derived from an EMBL/GenBank/DDBJ whole genome shotgun (WGS) entry which is preliminary data.</text>
</comment>
<dbReference type="Gene3D" id="3.90.180.10">
    <property type="entry name" value="Medium-chain alcohol dehydrogenases, catalytic domain"/>
    <property type="match status" value="1"/>
</dbReference>
<dbReference type="Proteomes" id="UP001150538">
    <property type="component" value="Unassembled WGS sequence"/>
</dbReference>
<keyword evidence="4" id="KW-1185">Reference proteome</keyword>
<evidence type="ECO:0000256" key="1">
    <source>
        <dbReference type="ARBA" id="ARBA00023002"/>
    </source>
</evidence>
<dbReference type="InterPro" id="IPR020843">
    <property type="entry name" value="ER"/>
</dbReference>
<dbReference type="SUPFAM" id="SSF51735">
    <property type="entry name" value="NAD(P)-binding Rossmann-fold domains"/>
    <property type="match status" value="1"/>
</dbReference>
<gene>
    <name evidence="3" type="ORF">H4219_002178</name>
</gene>
<dbReference type="Pfam" id="PF08240">
    <property type="entry name" value="ADH_N"/>
    <property type="match status" value="1"/>
</dbReference>
<reference evidence="3" key="1">
    <citation type="submission" date="2022-07" db="EMBL/GenBank/DDBJ databases">
        <title>Phylogenomic reconstructions and comparative analyses of Kickxellomycotina fungi.</title>
        <authorList>
            <person name="Reynolds N.K."/>
            <person name="Stajich J.E."/>
            <person name="Barry K."/>
            <person name="Grigoriev I.V."/>
            <person name="Crous P."/>
            <person name="Smith M.E."/>
        </authorList>
    </citation>
    <scope>NUCLEOTIDE SEQUENCE</scope>
    <source>
        <strain evidence="3">NBRC 100468</strain>
    </source>
</reference>
<dbReference type="PANTHER" id="PTHR44573:SF1">
    <property type="entry name" value="NADPH-DEPENDENT ALKENAL_ONE OXIDOREDUCTASE, CHLOROPLASTIC"/>
    <property type="match status" value="1"/>
</dbReference>
<evidence type="ECO:0000313" key="3">
    <source>
        <dbReference type="EMBL" id="KAJ1919129.1"/>
    </source>
</evidence>
<evidence type="ECO:0000259" key="2">
    <source>
        <dbReference type="SMART" id="SM00829"/>
    </source>
</evidence>
<organism evidence="3 4">
    <name type="scientific">Mycoemilia scoparia</name>
    <dbReference type="NCBI Taxonomy" id="417184"/>
    <lineage>
        <taxon>Eukaryota</taxon>
        <taxon>Fungi</taxon>
        <taxon>Fungi incertae sedis</taxon>
        <taxon>Zoopagomycota</taxon>
        <taxon>Kickxellomycotina</taxon>
        <taxon>Kickxellomycetes</taxon>
        <taxon>Kickxellales</taxon>
        <taxon>Kickxellaceae</taxon>
        <taxon>Mycoemilia</taxon>
    </lineage>
</organism>
<keyword evidence="1" id="KW-0560">Oxidoreductase</keyword>
<dbReference type="InterPro" id="IPR011032">
    <property type="entry name" value="GroES-like_sf"/>
</dbReference>
<dbReference type="PANTHER" id="PTHR44573">
    <property type="entry name" value="NADPH-DEPENDENT ALKENAL/ONE OXIDOREDUCTASE, CHLOROPLASTIC"/>
    <property type="match status" value="1"/>
</dbReference>
<dbReference type="GO" id="GO:0016628">
    <property type="term" value="F:oxidoreductase activity, acting on the CH-CH group of donors, NAD or NADP as acceptor"/>
    <property type="evidence" value="ECO:0007669"/>
    <property type="project" value="InterPro"/>
</dbReference>
<dbReference type="OrthoDB" id="201656at2759"/>
<protein>
    <recommendedName>
        <fullName evidence="2">Enoyl reductase (ER) domain-containing protein</fullName>
    </recommendedName>
</protein>
<dbReference type="Gene3D" id="3.40.50.720">
    <property type="entry name" value="NAD(P)-binding Rossmann-like Domain"/>
    <property type="match status" value="1"/>
</dbReference>
<sequence length="328" mass="35492">MSTLTYKAAYFNEFITDVNDIKVGEVTAPVELQPNQVRIEVRAASINPVDWKRAKGYVEAFFPTTFPSLIGYDVSGVVVAVGSEVTKFKVGDEIYGNLDAKTSTGSIAEYAVSNEDVLWHKPTSLSFAEAAGLGIAARTAHQALLRAEAGPGKSVFVNAGAGGVGNFVIQFAKNLFKVEKIATTVSTNKVDLAKSLGAIEVVDYTKNDLIKVLKPEYDIAIDNLADIKPVDILKPKNTPRSKFITLVDPGLFEVHESKLKDLEIDHEFFILNSSLKSFDGAINELLDAGKLQVPIDSTHKFTEQGVRNALARLADGHAAGKIIIIVKN</sequence>
<dbReference type="InterPro" id="IPR013154">
    <property type="entry name" value="ADH-like_N"/>
</dbReference>
<dbReference type="EMBL" id="JANBPU010000032">
    <property type="protein sequence ID" value="KAJ1919129.1"/>
    <property type="molecule type" value="Genomic_DNA"/>
</dbReference>
<dbReference type="Pfam" id="PF13602">
    <property type="entry name" value="ADH_zinc_N_2"/>
    <property type="match status" value="1"/>
</dbReference>